<dbReference type="EMBL" id="JAAIUW010000004">
    <property type="protein sequence ID" value="KAF7835733.1"/>
    <property type="molecule type" value="Genomic_DNA"/>
</dbReference>
<accession>A0A834X006</accession>
<keyword evidence="3" id="KW-1185">Reference proteome</keyword>
<organism evidence="2 3">
    <name type="scientific">Senna tora</name>
    <dbReference type="NCBI Taxonomy" id="362788"/>
    <lineage>
        <taxon>Eukaryota</taxon>
        <taxon>Viridiplantae</taxon>
        <taxon>Streptophyta</taxon>
        <taxon>Embryophyta</taxon>
        <taxon>Tracheophyta</taxon>
        <taxon>Spermatophyta</taxon>
        <taxon>Magnoliopsida</taxon>
        <taxon>eudicotyledons</taxon>
        <taxon>Gunneridae</taxon>
        <taxon>Pentapetalae</taxon>
        <taxon>rosids</taxon>
        <taxon>fabids</taxon>
        <taxon>Fabales</taxon>
        <taxon>Fabaceae</taxon>
        <taxon>Caesalpinioideae</taxon>
        <taxon>Cassia clade</taxon>
        <taxon>Senna</taxon>
    </lineage>
</organism>
<gene>
    <name evidence="2" type="ORF">G2W53_010592</name>
</gene>
<feature type="transmembrane region" description="Helical" evidence="1">
    <location>
        <begin position="12"/>
        <end position="30"/>
    </location>
</feature>
<sequence>MGAVRRSKAVVGAVKVLGMGGGLMVWGVWWRGYGGWVVKHRGGGRKGKNRKGLGLEGGHGFEAWWWKMEGLWFGRLECPDSPAGSG</sequence>
<evidence type="ECO:0000313" key="2">
    <source>
        <dbReference type="EMBL" id="KAF7835733.1"/>
    </source>
</evidence>
<comment type="caution">
    <text evidence="2">The sequence shown here is derived from an EMBL/GenBank/DDBJ whole genome shotgun (WGS) entry which is preliminary data.</text>
</comment>
<dbReference type="AlphaFoldDB" id="A0A834X006"/>
<evidence type="ECO:0000256" key="1">
    <source>
        <dbReference type="SAM" id="Phobius"/>
    </source>
</evidence>
<keyword evidence="1" id="KW-0472">Membrane</keyword>
<dbReference type="Proteomes" id="UP000634136">
    <property type="component" value="Unassembled WGS sequence"/>
</dbReference>
<name>A0A834X006_9FABA</name>
<reference evidence="2" key="1">
    <citation type="submission" date="2020-09" db="EMBL/GenBank/DDBJ databases">
        <title>Genome-Enabled Discovery of Anthraquinone Biosynthesis in Senna tora.</title>
        <authorList>
            <person name="Kang S.-H."/>
            <person name="Pandey R.P."/>
            <person name="Lee C.-M."/>
            <person name="Sim J.-S."/>
            <person name="Jeong J.-T."/>
            <person name="Choi B.-S."/>
            <person name="Jung M."/>
            <person name="Ginzburg D."/>
            <person name="Zhao K."/>
            <person name="Won S.Y."/>
            <person name="Oh T.-J."/>
            <person name="Yu Y."/>
            <person name="Kim N.-H."/>
            <person name="Lee O.R."/>
            <person name="Lee T.-H."/>
            <person name="Bashyal P."/>
            <person name="Kim T.-S."/>
            <person name="Lee W.-H."/>
            <person name="Kawkins C."/>
            <person name="Kim C.-K."/>
            <person name="Kim J.S."/>
            <person name="Ahn B.O."/>
            <person name="Rhee S.Y."/>
            <person name="Sohng J.K."/>
        </authorList>
    </citation>
    <scope>NUCLEOTIDE SEQUENCE</scope>
    <source>
        <tissue evidence="2">Leaf</tissue>
    </source>
</reference>
<keyword evidence="1" id="KW-0812">Transmembrane</keyword>
<protein>
    <submittedName>
        <fullName evidence="2">Uncharacterized protein</fullName>
    </submittedName>
</protein>
<evidence type="ECO:0000313" key="3">
    <source>
        <dbReference type="Proteomes" id="UP000634136"/>
    </source>
</evidence>
<proteinExistence type="predicted"/>
<keyword evidence="1" id="KW-1133">Transmembrane helix</keyword>